<dbReference type="Pfam" id="PF04519">
    <property type="entry name" value="Bactofilin"/>
    <property type="match status" value="1"/>
</dbReference>
<dbReference type="AlphaFoldDB" id="A0A7V3UZ32"/>
<proteinExistence type="inferred from homology"/>
<organism evidence="2">
    <name type="scientific">candidate division WOR-3 bacterium</name>
    <dbReference type="NCBI Taxonomy" id="2052148"/>
    <lineage>
        <taxon>Bacteria</taxon>
        <taxon>Bacteria division WOR-3</taxon>
    </lineage>
</organism>
<protein>
    <submittedName>
        <fullName evidence="2">Polymer-forming cytoskeletal protein</fullName>
    </submittedName>
</protein>
<reference evidence="2" key="1">
    <citation type="journal article" date="2020" name="mSystems">
        <title>Genome- and Community-Level Interaction Insights into Carbon Utilization and Element Cycling Functions of Hydrothermarchaeota in Hydrothermal Sediment.</title>
        <authorList>
            <person name="Zhou Z."/>
            <person name="Liu Y."/>
            <person name="Xu W."/>
            <person name="Pan J."/>
            <person name="Luo Z.H."/>
            <person name="Li M."/>
        </authorList>
    </citation>
    <scope>NUCLEOTIDE SEQUENCE [LARGE SCALE GENOMIC DNA]</scope>
    <source>
        <strain evidence="2">SpSt-914</strain>
    </source>
</reference>
<gene>
    <name evidence="2" type="ORF">ENX16_00285</name>
</gene>
<dbReference type="EMBL" id="DTMZ01000003">
    <property type="protein sequence ID" value="HGD12515.1"/>
    <property type="molecule type" value="Genomic_DNA"/>
</dbReference>
<name>A0A7V3UZ32_UNCW3</name>
<evidence type="ECO:0000256" key="1">
    <source>
        <dbReference type="ARBA" id="ARBA00044755"/>
    </source>
</evidence>
<sequence>MSRDKNVGKLDTVIGSETSVKGDVRVNGGLRVDGKLEGRVDIGDIFLAGPSSFLKGDVQCRSAVIAGRIEGDVRANETVELQTGAQVFGNITCRELVIQPGCFFQGNCTMVKPES</sequence>
<comment type="caution">
    <text evidence="2">The sequence shown here is derived from an EMBL/GenBank/DDBJ whole genome shotgun (WGS) entry which is preliminary data.</text>
</comment>
<dbReference type="PANTHER" id="PTHR35024">
    <property type="entry name" value="HYPOTHETICAL CYTOSOLIC PROTEIN"/>
    <property type="match status" value="1"/>
</dbReference>
<dbReference type="PANTHER" id="PTHR35024:SF4">
    <property type="entry name" value="POLYMER-FORMING CYTOSKELETAL PROTEIN"/>
    <property type="match status" value="1"/>
</dbReference>
<accession>A0A7V3UZ32</accession>
<evidence type="ECO:0000313" key="2">
    <source>
        <dbReference type="EMBL" id="HGD12515.1"/>
    </source>
</evidence>
<dbReference type="InterPro" id="IPR007607">
    <property type="entry name" value="BacA/B"/>
</dbReference>
<comment type="similarity">
    <text evidence="1">Belongs to the bactofilin family.</text>
</comment>